<dbReference type="InterPro" id="IPR012676">
    <property type="entry name" value="TGS-like"/>
</dbReference>
<dbReference type="PRINTS" id="PR00326">
    <property type="entry name" value="GTP1OBG"/>
</dbReference>
<dbReference type="InterPro" id="IPR012675">
    <property type="entry name" value="Beta-grasp_dom_sf"/>
</dbReference>
<gene>
    <name evidence="4" type="ORF">AMOR_14820</name>
</gene>
<dbReference type="Pfam" id="PF01926">
    <property type="entry name" value="MMR_HSR1"/>
    <property type="match status" value="1"/>
</dbReference>
<feature type="coiled-coil region" evidence="1">
    <location>
        <begin position="59"/>
        <end position="86"/>
    </location>
</feature>
<dbReference type="EMBL" id="AP025591">
    <property type="protein sequence ID" value="BDG02486.1"/>
    <property type="molecule type" value="Genomic_DNA"/>
</dbReference>
<dbReference type="SUPFAM" id="SSF52540">
    <property type="entry name" value="P-loop containing nucleoside triphosphate hydrolases"/>
    <property type="match status" value="1"/>
</dbReference>
<dbReference type="Pfam" id="PF02824">
    <property type="entry name" value="TGS"/>
    <property type="match status" value="1"/>
</dbReference>
<evidence type="ECO:0000256" key="2">
    <source>
        <dbReference type="SAM" id="MobiDB-lite"/>
    </source>
</evidence>
<proteinExistence type="predicted"/>
<protein>
    <submittedName>
        <fullName evidence="4">GTP-binding protein</fullName>
    </submittedName>
</protein>
<dbReference type="InterPro" id="IPR027417">
    <property type="entry name" value="P-loop_NTPase"/>
</dbReference>
<dbReference type="PROSITE" id="PS51880">
    <property type="entry name" value="TGS"/>
    <property type="match status" value="1"/>
</dbReference>
<dbReference type="PANTHER" id="PTHR43127">
    <property type="entry name" value="DEVELOPMENTALLY-REGULATED GTP-BINDING PROTEIN 2"/>
    <property type="match status" value="1"/>
</dbReference>
<accession>A0ABM7WSN0</accession>
<name>A0ABM7WSN0_9BACT</name>
<keyword evidence="5" id="KW-1185">Reference proteome</keyword>
<sequence>MGPPPPSATPAGARRVHHRRVPANLTAQYKDAELRLRQATSHDEKVEALREMLALLPKHKGTEKLHADLKKRLAKLEEEREHAARSGSHHVDLGHVRREGAGQWALVGPPNAGKSSLLAALTHAHPEIAEYPFTTHVPQPGMMPFEDVQVQLVDTPAIAPGHVEPFLPALVRGADGVVIVLDVAADDLEASLVGTLDVLLHGHVWPEGRPVPDGASPLVVPRPVLVAANKHDLDDAEGTFSQLAREAVGPGLPFFPVSATRGDGLDGLRPWLFRALRKIRVHTKEPGKKADLGKPFVLPEGAAVEALAALVHQDLAARLKFARVWGHARFDGQQVDRHHVLADGDVVELHA</sequence>
<dbReference type="Gene3D" id="3.10.20.30">
    <property type="match status" value="1"/>
</dbReference>
<reference evidence="5" key="1">
    <citation type="journal article" date="2022" name="Int. J. Syst. Evol. Microbiol.">
        <title>Anaeromyxobacter oryzae sp. nov., Anaeromyxobacter diazotrophicus sp. nov. and Anaeromyxobacter paludicola sp. nov., isolated from paddy soils.</title>
        <authorList>
            <person name="Itoh H."/>
            <person name="Xu Z."/>
            <person name="Mise K."/>
            <person name="Masuda Y."/>
            <person name="Ushijima N."/>
            <person name="Hayakawa C."/>
            <person name="Shiratori Y."/>
            <person name="Senoo K."/>
        </authorList>
    </citation>
    <scope>NUCLEOTIDE SEQUENCE [LARGE SCALE GENOMIC DNA]</scope>
    <source>
        <strain evidence="5">Red232</strain>
    </source>
</reference>
<keyword evidence="1" id="KW-0175">Coiled coil</keyword>
<dbReference type="Gene3D" id="3.40.50.300">
    <property type="entry name" value="P-loop containing nucleotide triphosphate hydrolases"/>
    <property type="match status" value="1"/>
</dbReference>
<dbReference type="Proteomes" id="UP001162891">
    <property type="component" value="Chromosome"/>
</dbReference>
<dbReference type="InterPro" id="IPR045001">
    <property type="entry name" value="DRG"/>
</dbReference>
<organism evidence="4 5">
    <name type="scientific">Anaeromyxobacter oryzae</name>
    <dbReference type="NCBI Taxonomy" id="2918170"/>
    <lineage>
        <taxon>Bacteria</taxon>
        <taxon>Pseudomonadati</taxon>
        <taxon>Myxococcota</taxon>
        <taxon>Myxococcia</taxon>
        <taxon>Myxococcales</taxon>
        <taxon>Cystobacterineae</taxon>
        <taxon>Anaeromyxobacteraceae</taxon>
        <taxon>Anaeromyxobacter</taxon>
    </lineage>
</organism>
<evidence type="ECO:0000256" key="1">
    <source>
        <dbReference type="SAM" id="Coils"/>
    </source>
</evidence>
<evidence type="ECO:0000313" key="4">
    <source>
        <dbReference type="EMBL" id="BDG02486.1"/>
    </source>
</evidence>
<dbReference type="InterPro" id="IPR006073">
    <property type="entry name" value="GTP-bd"/>
</dbReference>
<feature type="domain" description="TGS" evidence="3">
    <location>
        <begin position="277"/>
        <end position="351"/>
    </location>
</feature>
<dbReference type="Gene3D" id="6.10.140.1070">
    <property type="match status" value="1"/>
</dbReference>
<feature type="region of interest" description="Disordered" evidence="2">
    <location>
        <begin position="1"/>
        <end position="20"/>
    </location>
</feature>
<evidence type="ECO:0000313" key="5">
    <source>
        <dbReference type="Proteomes" id="UP001162891"/>
    </source>
</evidence>
<dbReference type="SUPFAM" id="SSF81271">
    <property type="entry name" value="TGS-like"/>
    <property type="match status" value="1"/>
</dbReference>
<evidence type="ECO:0000259" key="3">
    <source>
        <dbReference type="PROSITE" id="PS51880"/>
    </source>
</evidence>
<dbReference type="InterPro" id="IPR004095">
    <property type="entry name" value="TGS"/>
</dbReference>